<reference evidence="1" key="1">
    <citation type="journal article" date="2014" name="Int. J. Syst. Evol. Microbiol.">
        <title>Complete genome sequence of Corynebacterium casei LMG S-19264T (=DSM 44701T), isolated from a smear-ripened cheese.</title>
        <authorList>
            <consortium name="US DOE Joint Genome Institute (JGI-PGF)"/>
            <person name="Walter F."/>
            <person name="Albersmeier A."/>
            <person name="Kalinowski J."/>
            <person name="Ruckert C."/>
        </authorList>
    </citation>
    <scope>NUCLEOTIDE SEQUENCE</scope>
    <source>
        <strain evidence="1">CGMCC 1.15447</strain>
    </source>
</reference>
<dbReference type="AlphaFoldDB" id="A0A916W803"/>
<proteinExistence type="predicted"/>
<organism evidence="1 2">
    <name type="scientific">Edaphobacter acidisoli</name>
    <dbReference type="NCBI Taxonomy" id="2040573"/>
    <lineage>
        <taxon>Bacteria</taxon>
        <taxon>Pseudomonadati</taxon>
        <taxon>Acidobacteriota</taxon>
        <taxon>Terriglobia</taxon>
        <taxon>Terriglobales</taxon>
        <taxon>Acidobacteriaceae</taxon>
        <taxon>Edaphobacter</taxon>
    </lineage>
</organism>
<name>A0A916W803_9BACT</name>
<keyword evidence="2" id="KW-1185">Reference proteome</keyword>
<evidence type="ECO:0000313" key="2">
    <source>
        <dbReference type="Proteomes" id="UP000648801"/>
    </source>
</evidence>
<sequence length="160" mass="17761">MGVGHDLPHSSEFVGGRAVSWTEGEGEEAGTPSESVDPIVSQMIAAALELAATRIFPDPHATAPDHLAEMFCVYCGEQAPAGQKILHLRNCLVGRIFELDDQLARVGELSRASAEQRFAEFLSRRKDVQQRLDAFGNPSRERRTDRPSLSIVEIEKFWRD</sequence>
<gene>
    <name evidence="1" type="ORF">GCM10011507_30010</name>
</gene>
<evidence type="ECO:0000313" key="1">
    <source>
        <dbReference type="EMBL" id="GGA76645.1"/>
    </source>
</evidence>
<reference evidence="1" key="2">
    <citation type="submission" date="2020-09" db="EMBL/GenBank/DDBJ databases">
        <authorList>
            <person name="Sun Q."/>
            <person name="Zhou Y."/>
        </authorList>
    </citation>
    <scope>NUCLEOTIDE SEQUENCE</scope>
    <source>
        <strain evidence="1">CGMCC 1.15447</strain>
    </source>
</reference>
<protein>
    <submittedName>
        <fullName evidence="1">Uncharacterized protein</fullName>
    </submittedName>
</protein>
<dbReference type="Proteomes" id="UP000648801">
    <property type="component" value="Unassembled WGS sequence"/>
</dbReference>
<accession>A0A916W803</accession>
<comment type="caution">
    <text evidence="1">The sequence shown here is derived from an EMBL/GenBank/DDBJ whole genome shotgun (WGS) entry which is preliminary data.</text>
</comment>
<dbReference type="EMBL" id="BMJB01000002">
    <property type="protein sequence ID" value="GGA76645.1"/>
    <property type="molecule type" value="Genomic_DNA"/>
</dbReference>